<protein>
    <submittedName>
        <fullName evidence="1">Uncharacterized protein</fullName>
    </submittedName>
</protein>
<proteinExistence type="predicted"/>
<keyword evidence="2" id="KW-1185">Reference proteome</keyword>
<dbReference type="Proteomes" id="UP000325289">
    <property type="component" value="Unassembled WGS sequence"/>
</dbReference>
<evidence type="ECO:0000313" key="2">
    <source>
        <dbReference type="Proteomes" id="UP000325289"/>
    </source>
</evidence>
<evidence type="ECO:0000313" key="1">
    <source>
        <dbReference type="EMBL" id="SFD63850.1"/>
    </source>
</evidence>
<reference evidence="1 2" key="1">
    <citation type="submission" date="2016-10" db="EMBL/GenBank/DDBJ databases">
        <authorList>
            <person name="Varghese N."/>
            <person name="Submissions S."/>
        </authorList>
    </citation>
    <scope>NUCLEOTIDE SEQUENCE [LARGE SCALE GENOMIC DNA]</scope>
    <source>
        <strain evidence="2">YIM D21,KCTC 23444,ACCC 10710</strain>
    </source>
</reference>
<accession>A0A1I1U7H1</accession>
<sequence length="98" mass="10873">MTNHMLMLMDIALIASVPATALCRNRVRQSARRLVALPPTSRAFDADTTERRSGQPSFRTICRKVASRNALDPAEADRLQDLAAALLEDLQPRLAKED</sequence>
<gene>
    <name evidence="1" type="ORF">SAMN04515678_10258</name>
</gene>
<dbReference type="AlphaFoldDB" id="A0A1I1U7H1"/>
<organism evidence="1 2">
    <name type="scientific">Roseivivax sediminis</name>
    <dbReference type="NCBI Taxonomy" id="936889"/>
    <lineage>
        <taxon>Bacteria</taxon>
        <taxon>Pseudomonadati</taxon>
        <taxon>Pseudomonadota</taxon>
        <taxon>Alphaproteobacteria</taxon>
        <taxon>Rhodobacterales</taxon>
        <taxon>Roseobacteraceae</taxon>
        <taxon>Roseivivax</taxon>
    </lineage>
</organism>
<name>A0A1I1U7H1_9RHOB</name>
<dbReference type="EMBL" id="FOMS01000002">
    <property type="protein sequence ID" value="SFD63850.1"/>
    <property type="molecule type" value="Genomic_DNA"/>
</dbReference>